<protein>
    <recommendedName>
        <fullName evidence="2">histidine kinase</fullName>
        <ecNumber evidence="2">2.7.13.3</ecNumber>
    </recommendedName>
</protein>
<dbReference type="SUPFAM" id="SSF55874">
    <property type="entry name" value="ATPase domain of HSP90 chaperone/DNA topoisomerase II/histidine kinase"/>
    <property type="match status" value="1"/>
</dbReference>
<keyword evidence="7" id="KW-0175">Coiled coil</keyword>
<organism evidence="10 11">
    <name type="scientific">Aequorivita ciconiae</name>
    <dbReference type="NCBI Taxonomy" id="2494375"/>
    <lineage>
        <taxon>Bacteria</taxon>
        <taxon>Pseudomonadati</taxon>
        <taxon>Bacteroidota</taxon>
        <taxon>Flavobacteriia</taxon>
        <taxon>Flavobacteriales</taxon>
        <taxon>Flavobacteriaceae</taxon>
        <taxon>Aequorivita</taxon>
    </lineage>
</organism>
<reference evidence="10 11" key="1">
    <citation type="submission" date="2019-01" db="EMBL/GenBank/DDBJ databases">
        <title>Complete genome sequencing of Aequorivita sp. H23M31.</title>
        <authorList>
            <person name="Bae J.-W."/>
        </authorList>
    </citation>
    <scope>NUCLEOTIDE SEQUENCE [LARGE SCALE GENOMIC DNA]</scope>
    <source>
        <strain evidence="10 11">H23M31</strain>
    </source>
</reference>
<dbReference type="Pfam" id="PF00512">
    <property type="entry name" value="HisKA"/>
    <property type="match status" value="1"/>
</dbReference>
<evidence type="ECO:0000256" key="3">
    <source>
        <dbReference type="ARBA" id="ARBA00022553"/>
    </source>
</evidence>
<keyword evidence="6" id="KW-0902">Two-component regulatory system</keyword>
<dbReference type="Gene3D" id="1.10.287.130">
    <property type="match status" value="1"/>
</dbReference>
<dbReference type="PROSITE" id="PS50112">
    <property type="entry name" value="PAS"/>
    <property type="match status" value="1"/>
</dbReference>
<dbReference type="AlphaFoldDB" id="A0A410FZS7"/>
<dbReference type="InterPro" id="IPR000014">
    <property type="entry name" value="PAS"/>
</dbReference>
<keyword evidence="11" id="KW-1185">Reference proteome</keyword>
<dbReference type="InterPro" id="IPR036097">
    <property type="entry name" value="HisK_dim/P_sf"/>
</dbReference>
<feature type="domain" description="PAS" evidence="9">
    <location>
        <begin position="8"/>
        <end position="77"/>
    </location>
</feature>
<proteinExistence type="predicted"/>
<gene>
    <name evidence="10" type="ORF">EI546_01680</name>
</gene>
<dbReference type="Gene3D" id="3.30.565.10">
    <property type="entry name" value="Histidine kinase-like ATPase, C-terminal domain"/>
    <property type="match status" value="1"/>
</dbReference>
<evidence type="ECO:0000256" key="4">
    <source>
        <dbReference type="ARBA" id="ARBA00022679"/>
    </source>
</evidence>
<dbReference type="SUPFAM" id="SSF55785">
    <property type="entry name" value="PYP-like sensor domain (PAS domain)"/>
    <property type="match status" value="1"/>
</dbReference>
<evidence type="ECO:0000256" key="5">
    <source>
        <dbReference type="ARBA" id="ARBA00022777"/>
    </source>
</evidence>
<evidence type="ECO:0000256" key="6">
    <source>
        <dbReference type="ARBA" id="ARBA00023012"/>
    </source>
</evidence>
<evidence type="ECO:0000313" key="11">
    <source>
        <dbReference type="Proteomes" id="UP000285517"/>
    </source>
</evidence>
<feature type="coiled-coil region" evidence="7">
    <location>
        <begin position="126"/>
        <end position="161"/>
    </location>
</feature>
<dbReference type="SMART" id="SM00388">
    <property type="entry name" value="HisKA"/>
    <property type="match status" value="1"/>
</dbReference>
<dbReference type="Gene3D" id="3.30.450.20">
    <property type="entry name" value="PAS domain"/>
    <property type="match status" value="1"/>
</dbReference>
<dbReference type="GO" id="GO:0006355">
    <property type="term" value="P:regulation of DNA-templated transcription"/>
    <property type="evidence" value="ECO:0007669"/>
    <property type="project" value="InterPro"/>
</dbReference>
<dbReference type="InterPro" id="IPR003594">
    <property type="entry name" value="HATPase_dom"/>
</dbReference>
<comment type="catalytic activity">
    <reaction evidence="1">
        <text>ATP + protein L-histidine = ADP + protein N-phospho-L-histidine.</text>
        <dbReference type="EC" id="2.7.13.3"/>
    </reaction>
</comment>
<dbReference type="PRINTS" id="PR00344">
    <property type="entry name" value="BCTRLSENSOR"/>
</dbReference>
<evidence type="ECO:0000313" key="10">
    <source>
        <dbReference type="EMBL" id="QAA80516.1"/>
    </source>
</evidence>
<dbReference type="SMART" id="SM00387">
    <property type="entry name" value="HATPase_c"/>
    <property type="match status" value="1"/>
</dbReference>
<dbReference type="EC" id="2.7.13.3" evidence="2"/>
<evidence type="ECO:0000259" key="9">
    <source>
        <dbReference type="PROSITE" id="PS50112"/>
    </source>
</evidence>
<keyword evidence="4" id="KW-0808">Transferase</keyword>
<dbReference type="CDD" id="cd00075">
    <property type="entry name" value="HATPase"/>
    <property type="match status" value="1"/>
</dbReference>
<dbReference type="OrthoDB" id="9808408at2"/>
<dbReference type="InterPro" id="IPR004358">
    <property type="entry name" value="Sig_transdc_His_kin-like_C"/>
</dbReference>
<dbReference type="InterPro" id="IPR005467">
    <property type="entry name" value="His_kinase_dom"/>
</dbReference>
<dbReference type="CDD" id="cd00130">
    <property type="entry name" value="PAS"/>
    <property type="match status" value="1"/>
</dbReference>
<keyword evidence="5 10" id="KW-0418">Kinase</keyword>
<accession>A0A410FZS7</accession>
<dbReference type="Pfam" id="PF02518">
    <property type="entry name" value="HATPase_c"/>
    <property type="match status" value="1"/>
</dbReference>
<dbReference type="PANTHER" id="PTHR43711:SF26">
    <property type="entry name" value="SENSOR HISTIDINE KINASE RCSC"/>
    <property type="match status" value="1"/>
</dbReference>
<dbReference type="SUPFAM" id="SSF47384">
    <property type="entry name" value="Homodimeric domain of signal transducing histidine kinase"/>
    <property type="match status" value="1"/>
</dbReference>
<dbReference type="InterPro" id="IPR003661">
    <property type="entry name" value="HisK_dim/P_dom"/>
</dbReference>
<dbReference type="InterPro" id="IPR050736">
    <property type="entry name" value="Sensor_HK_Regulatory"/>
</dbReference>
<dbReference type="InterPro" id="IPR013767">
    <property type="entry name" value="PAS_fold"/>
</dbReference>
<name>A0A410FZS7_9FLAO</name>
<dbReference type="InterPro" id="IPR036890">
    <property type="entry name" value="HATPase_C_sf"/>
</dbReference>
<evidence type="ECO:0000256" key="1">
    <source>
        <dbReference type="ARBA" id="ARBA00000085"/>
    </source>
</evidence>
<keyword evidence="3" id="KW-0597">Phosphoprotein</keyword>
<feature type="domain" description="Histidine kinase" evidence="8">
    <location>
        <begin position="192"/>
        <end position="408"/>
    </location>
</feature>
<dbReference type="GO" id="GO:0000155">
    <property type="term" value="F:phosphorelay sensor kinase activity"/>
    <property type="evidence" value="ECO:0007669"/>
    <property type="project" value="InterPro"/>
</dbReference>
<dbReference type="Proteomes" id="UP000285517">
    <property type="component" value="Chromosome"/>
</dbReference>
<dbReference type="KEGG" id="aev:EI546_01680"/>
<evidence type="ECO:0000256" key="2">
    <source>
        <dbReference type="ARBA" id="ARBA00012438"/>
    </source>
</evidence>
<sequence length="411" mass="46999">MKVLEEKKDSIFRILSEAISEGIIIVNESQVIVTSNEAADRMFGYKQGELLGENLNVLIPMGYHSEHTERANEYLKKNDPRQMGHGRDLYARKKDGSIFPVEAGLNPFLINEMRYVMALVTDISVRKSHEIQIVELNNQLEQKIQRRTAALQKSVSELEAEVGRRVEAEHKISESLRKERELGELKTKFLSLVSHEFKTPLSGILTSAVLVSKYTESEQQDKRDKHIKTIKSKVNYLNNILNDFLSIERLESGRVTFKLETFPLSKVINEVIYNANMLLKDGQRITYPKNIDDIFLNFDEKILELSLTNLINNAVKYSSEFSVIDVEVEQFENELAIKISDQGIGIPEKDQKFIFNRYFRAENALLNQGTGIGLNIVKSYLKSLGGKITFKSEENKGSVFTIFIPKENKDI</sequence>
<dbReference type="CDD" id="cd00082">
    <property type="entry name" value="HisKA"/>
    <property type="match status" value="1"/>
</dbReference>
<dbReference type="EMBL" id="CP034951">
    <property type="protein sequence ID" value="QAA80516.1"/>
    <property type="molecule type" value="Genomic_DNA"/>
</dbReference>
<dbReference type="PROSITE" id="PS50109">
    <property type="entry name" value="HIS_KIN"/>
    <property type="match status" value="1"/>
</dbReference>
<dbReference type="RefSeq" id="WP_128248916.1">
    <property type="nucleotide sequence ID" value="NZ_CP034951.1"/>
</dbReference>
<dbReference type="InterPro" id="IPR035965">
    <property type="entry name" value="PAS-like_dom_sf"/>
</dbReference>
<evidence type="ECO:0000259" key="8">
    <source>
        <dbReference type="PROSITE" id="PS50109"/>
    </source>
</evidence>
<dbReference type="NCBIfam" id="TIGR00229">
    <property type="entry name" value="sensory_box"/>
    <property type="match status" value="1"/>
</dbReference>
<dbReference type="FunFam" id="3.30.565.10:FF:000006">
    <property type="entry name" value="Sensor histidine kinase WalK"/>
    <property type="match status" value="1"/>
</dbReference>
<evidence type="ECO:0000256" key="7">
    <source>
        <dbReference type="SAM" id="Coils"/>
    </source>
</evidence>
<dbReference type="Pfam" id="PF00989">
    <property type="entry name" value="PAS"/>
    <property type="match status" value="1"/>
</dbReference>
<dbReference type="PANTHER" id="PTHR43711">
    <property type="entry name" value="TWO-COMPONENT HISTIDINE KINASE"/>
    <property type="match status" value="1"/>
</dbReference>
<dbReference type="SMART" id="SM00091">
    <property type="entry name" value="PAS"/>
    <property type="match status" value="1"/>
</dbReference>